<keyword evidence="3" id="KW-1185">Reference proteome</keyword>
<dbReference type="PANTHER" id="PTHR48098">
    <property type="entry name" value="ENTEROCHELIN ESTERASE-RELATED"/>
    <property type="match status" value="1"/>
</dbReference>
<gene>
    <name evidence="2" type="ordered locus">MLP_16470</name>
</gene>
<dbReference type="HOGENOM" id="CLU_037947_0_1_11"/>
<keyword evidence="1" id="KW-1133">Transmembrane helix</keyword>
<feature type="transmembrane region" description="Helical" evidence="1">
    <location>
        <begin position="6"/>
        <end position="25"/>
    </location>
</feature>
<keyword evidence="1" id="KW-0472">Membrane</keyword>
<dbReference type="RefSeq" id="WP_013862544.1">
    <property type="nucleotide sequence ID" value="NC_015635.1"/>
</dbReference>
<name>F5XRH1_MICPN</name>
<dbReference type="InterPro" id="IPR000801">
    <property type="entry name" value="Esterase-like"/>
</dbReference>
<dbReference type="STRING" id="1032480.MLP_16470"/>
<protein>
    <recommendedName>
        <fullName evidence="4">Esterase</fullName>
    </recommendedName>
</protein>
<sequence length="358" mass="38962">MSLAGPALLSLVIVLVIAAPIGVILRWRITARRGRPHGVRASIGRLCALLGCQLLAVFLTFLVANDSYGFYHSWTDLTGLGRDAPAGVSDRGLVSKGQGRVEIVKVSGGPSGATADVLVWLPHQYDEPDHADKKFPVMMVLPGQPSLVQSMFRHFDFGAVATREIDSGRVQPFVAVFPPLMIDPPRDTECTNVDTGPQALTWLQKDVPQATLARFRVSDRASLWSVTGWSTGGFCAAKLLLTEPGRFAAAASLGGYYQPLLDHTTGRLFRNKAERADNSPLHLYLTKGLPAGRSLLLISGKQDTESWPMTEKMIAATRGNPNVYTYIFAEGGHNYRNYRDLLPGILGWFQQRGAFGTG</sequence>
<evidence type="ECO:0000256" key="1">
    <source>
        <dbReference type="SAM" id="Phobius"/>
    </source>
</evidence>
<dbReference type="Proteomes" id="UP000007947">
    <property type="component" value="Chromosome"/>
</dbReference>
<dbReference type="Gene3D" id="3.40.50.1820">
    <property type="entry name" value="alpha/beta hydrolase"/>
    <property type="match status" value="1"/>
</dbReference>
<dbReference type="Pfam" id="PF00756">
    <property type="entry name" value="Esterase"/>
    <property type="match status" value="1"/>
</dbReference>
<feature type="transmembrane region" description="Helical" evidence="1">
    <location>
        <begin position="46"/>
        <end position="64"/>
    </location>
</feature>
<dbReference type="eggNOG" id="COG0627">
    <property type="taxonomic scope" value="Bacteria"/>
</dbReference>
<dbReference type="GO" id="GO:0016747">
    <property type="term" value="F:acyltransferase activity, transferring groups other than amino-acyl groups"/>
    <property type="evidence" value="ECO:0007669"/>
    <property type="project" value="TreeGrafter"/>
</dbReference>
<dbReference type="EMBL" id="AP012204">
    <property type="protein sequence ID" value="BAK34661.1"/>
    <property type="molecule type" value="Genomic_DNA"/>
</dbReference>
<evidence type="ECO:0000313" key="3">
    <source>
        <dbReference type="Proteomes" id="UP000007947"/>
    </source>
</evidence>
<dbReference type="SUPFAM" id="SSF53474">
    <property type="entry name" value="alpha/beta-Hydrolases"/>
    <property type="match status" value="1"/>
</dbReference>
<reference evidence="2 3" key="1">
    <citation type="submission" date="2011-05" db="EMBL/GenBank/DDBJ databases">
        <title>Whole genome sequence of Microlunatus phosphovorus NM-1.</title>
        <authorList>
            <person name="Hosoyama A."/>
            <person name="Sasaki K."/>
            <person name="Harada T."/>
            <person name="Igarashi R."/>
            <person name="Kawakoshi A."/>
            <person name="Sasagawa M."/>
            <person name="Fukada J."/>
            <person name="Nakamura S."/>
            <person name="Katano Y."/>
            <person name="Hanada S."/>
            <person name="Kamagata Y."/>
            <person name="Nakamura N."/>
            <person name="Yamazaki S."/>
            <person name="Fujita N."/>
        </authorList>
    </citation>
    <scope>NUCLEOTIDE SEQUENCE [LARGE SCALE GENOMIC DNA]</scope>
    <source>
        <strain evidence="3">ATCC 700054 / DSM 10555 / JCM 9379 / NBRC 101784 / NCIMB 13414 / VKM Ac-1990 / NM-1</strain>
    </source>
</reference>
<evidence type="ECO:0008006" key="4">
    <source>
        <dbReference type="Google" id="ProtNLM"/>
    </source>
</evidence>
<dbReference type="InterPro" id="IPR050583">
    <property type="entry name" value="Mycobacterial_A85_antigen"/>
</dbReference>
<evidence type="ECO:0000313" key="2">
    <source>
        <dbReference type="EMBL" id="BAK34661.1"/>
    </source>
</evidence>
<organism evidence="2 3">
    <name type="scientific">Microlunatus phosphovorus (strain ATCC 700054 / DSM 10555 / JCM 9379 / NBRC 101784 / NCIMB 13414 / VKM Ac-1990 / NM-1)</name>
    <dbReference type="NCBI Taxonomy" id="1032480"/>
    <lineage>
        <taxon>Bacteria</taxon>
        <taxon>Bacillati</taxon>
        <taxon>Actinomycetota</taxon>
        <taxon>Actinomycetes</taxon>
        <taxon>Propionibacteriales</taxon>
        <taxon>Propionibacteriaceae</taxon>
        <taxon>Microlunatus</taxon>
    </lineage>
</organism>
<dbReference type="KEGG" id="mph:MLP_16470"/>
<dbReference type="InterPro" id="IPR029058">
    <property type="entry name" value="AB_hydrolase_fold"/>
</dbReference>
<dbReference type="PANTHER" id="PTHR48098:SF1">
    <property type="entry name" value="DIACYLGLYCEROL ACYLTRANSFERASE_MYCOLYLTRANSFERASE AG85A"/>
    <property type="match status" value="1"/>
</dbReference>
<dbReference type="OrthoDB" id="3723842at2"/>
<proteinExistence type="predicted"/>
<dbReference type="AlphaFoldDB" id="F5XRH1"/>
<accession>F5XRH1</accession>
<keyword evidence="1" id="KW-0812">Transmembrane</keyword>